<dbReference type="GO" id="GO:0004197">
    <property type="term" value="F:cysteine-type endopeptidase activity"/>
    <property type="evidence" value="ECO:0007669"/>
    <property type="project" value="InterPro"/>
</dbReference>
<feature type="domain" description="Peptidase C14 caspase" evidence="2">
    <location>
        <begin position="150"/>
        <end position="424"/>
    </location>
</feature>
<dbReference type="STRING" id="43775.SAMN04489760_13828"/>
<dbReference type="EMBL" id="FOBS01000038">
    <property type="protein sequence ID" value="SEM71974.1"/>
    <property type="molecule type" value="Genomic_DNA"/>
</dbReference>
<reference evidence="3 4" key="1">
    <citation type="submission" date="2016-10" db="EMBL/GenBank/DDBJ databases">
        <authorList>
            <person name="de Groot N.N."/>
        </authorList>
    </citation>
    <scope>NUCLEOTIDE SEQUENCE [LARGE SCALE GENOMIC DNA]</scope>
    <source>
        <strain evidence="3 4">DSM 8423</strain>
    </source>
</reference>
<evidence type="ECO:0000256" key="1">
    <source>
        <dbReference type="SAM" id="MobiDB-lite"/>
    </source>
</evidence>
<dbReference type="InterPro" id="IPR050452">
    <property type="entry name" value="Metacaspase"/>
</dbReference>
<dbReference type="PANTHER" id="PTHR48104">
    <property type="entry name" value="METACASPASE-4"/>
    <property type="match status" value="1"/>
</dbReference>
<dbReference type="Gene3D" id="3.40.50.1460">
    <property type="match status" value="1"/>
</dbReference>
<dbReference type="InterPro" id="IPR011600">
    <property type="entry name" value="Pept_C14_caspase"/>
</dbReference>
<evidence type="ECO:0000313" key="4">
    <source>
        <dbReference type="Proteomes" id="UP000198744"/>
    </source>
</evidence>
<proteinExistence type="predicted"/>
<protein>
    <submittedName>
        <fullName evidence="3">Caspase domain-containing protein</fullName>
    </submittedName>
</protein>
<dbReference type="Pfam" id="PF00656">
    <property type="entry name" value="Peptidase_C14"/>
    <property type="match status" value="1"/>
</dbReference>
<name>A0A1H8APS3_9BACT</name>
<feature type="region of interest" description="Disordered" evidence="1">
    <location>
        <begin position="409"/>
        <end position="438"/>
    </location>
</feature>
<dbReference type="GO" id="GO:0006508">
    <property type="term" value="P:proteolysis"/>
    <property type="evidence" value="ECO:0007669"/>
    <property type="project" value="InterPro"/>
</dbReference>
<gene>
    <name evidence="3" type="ORF">SAMN04489760_13828</name>
</gene>
<dbReference type="PANTHER" id="PTHR48104:SF30">
    <property type="entry name" value="METACASPASE-1"/>
    <property type="match status" value="1"/>
</dbReference>
<dbReference type="RefSeq" id="WP_093884709.1">
    <property type="nucleotide sequence ID" value="NZ_FOBS01000038.1"/>
</dbReference>
<evidence type="ECO:0000313" key="3">
    <source>
        <dbReference type="EMBL" id="SEM71974.1"/>
    </source>
</evidence>
<dbReference type="InterPro" id="IPR029030">
    <property type="entry name" value="Caspase-like_dom_sf"/>
</dbReference>
<feature type="compositionally biased region" description="Polar residues" evidence="1">
    <location>
        <begin position="416"/>
        <end position="429"/>
    </location>
</feature>
<keyword evidence="4" id="KW-1185">Reference proteome</keyword>
<accession>A0A1H8APS3</accession>
<dbReference type="GO" id="GO:0005737">
    <property type="term" value="C:cytoplasm"/>
    <property type="evidence" value="ECO:0007669"/>
    <property type="project" value="TreeGrafter"/>
</dbReference>
<dbReference type="OrthoDB" id="5484400at2"/>
<evidence type="ECO:0000259" key="2">
    <source>
        <dbReference type="Pfam" id="PF00656"/>
    </source>
</evidence>
<dbReference type="SUPFAM" id="SSF52129">
    <property type="entry name" value="Caspase-like"/>
    <property type="match status" value="1"/>
</dbReference>
<organism evidence="3 4">
    <name type="scientific">Syntrophus gentianae</name>
    <dbReference type="NCBI Taxonomy" id="43775"/>
    <lineage>
        <taxon>Bacteria</taxon>
        <taxon>Pseudomonadati</taxon>
        <taxon>Thermodesulfobacteriota</taxon>
        <taxon>Syntrophia</taxon>
        <taxon>Syntrophales</taxon>
        <taxon>Syntrophaceae</taxon>
        <taxon>Syntrophus</taxon>
    </lineage>
</organism>
<dbReference type="Proteomes" id="UP000198744">
    <property type="component" value="Unassembled WGS sequence"/>
</dbReference>
<dbReference type="AlphaFoldDB" id="A0A1H8APS3"/>
<sequence>MNIYTIKPTAKVQAMSLPHPGVRFIFYFLLSLVIVLTMTVPARSADTPVNDSHIGQINELLLRGGIGSGFVELDSFGRVQLKGSYEDEKQVDRAFSIAQTVVGIKWVSPVTPENIKVKEWERRFGNLFSRANVLKPSVRSGDPPGPVRNRYALVVGVGEFMSKIPRLHFAVQDATTFYQFLVDPNRGGFPRSNVTFLTNSNATRKNISQALDRIKKMAGPDDLVAVYMSSHGTPPEKFGGVFIVTYDTEIKPREKVWHTSISESILRDFIDNLQSKRLVMILDACYSNGAYSKVPGFLPPGGKSLGASDNEGYGLSPQYGRRLLGAKDIVLDDEGPKMKTSGGSKSFNGQDGWGKVLIGASGAGEQSWESDQLNNSIFTYYFLDGLNKNNGAVKNAFFYAKPRVTQRVKQEKGSDIDQNPQVVASQSEWNMPLGQRRR</sequence>